<dbReference type="Proteomes" id="UP000192727">
    <property type="component" value="Chromosome"/>
</dbReference>
<proteinExistence type="predicted"/>
<dbReference type="GeneID" id="64220263"/>
<evidence type="ECO:0000313" key="1">
    <source>
        <dbReference type="EMBL" id="ARF67673.1"/>
    </source>
</evidence>
<dbReference type="EMBL" id="CP020557">
    <property type="protein sequence ID" value="ARF67673.1"/>
    <property type="molecule type" value="Genomic_DNA"/>
</dbReference>
<gene>
    <name evidence="1" type="ORF">B7C51_07230</name>
</gene>
<reference evidence="1 2" key="1">
    <citation type="submission" date="2017-03" db="EMBL/GenBank/DDBJ databases">
        <title>Paenibacillus larvae genome sequencing.</title>
        <authorList>
            <person name="Dingman D.W."/>
        </authorList>
    </citation>
    <scope>NUCLEOTIDE SEQUENCE [LARGE SCALE GENOMIC DNA]</scope>
    <source>
        <strain evidence="1 2">SAG 10367</strain>
    </source>
</reference>
<organism evidence="1 2">
    <name type="scientific">Paenibacillus larvae subsp. pulvifaciens</name>
    <dbReference type="NCBI Taxonomy" id="1477"/>
    <lineage>
        <taxon>Bacteria</taxon>
        <taxon>Bacillati</taxon>
        <taxon>Bacillota</taxon>
        <taxon>Bacilli</taxon>
        <taxon>Bacillales</taxon>
        <taxon>Paenibacillaceae</taxon>
        <taxon>Paenibacillus</taxon>
    </lineage>
</organism>
<name>A0A1U9YLM3_9BACL</name>
<dbReference type="AlphaFoldDB" id="A0A1U9YLM3"/>
<dbReference type="RefSeq" id="WP_023484333.1">
    <property type="nucleotide sequence ID" value="NZ_CP019794.1"/>
</dbReference>
<evidence type="ECO:0000313" key="2">
    <source>
        <dbReference type="Proteomes" id="UP000192727"/>
    </source>
</evidence>
<accession>A0A1U9YLM3</accession>
<protein>
    <submittedName>
        <fullName evidence="1">Uncharacterized protein</fullName>
    </submittedName>
</protein>
<sequence>MPLNYARKIGLCIFIFLICIAVSPANAQEPKEPLIQIYSSEKQQVIQTIPMNEEVREQVASWFSTITGISPKLKIDTPKGLAIRFPLDPPLTFSNTWVPSAHAKEVFLLLDQSQKEPPMLLVFTTDQRSHVFTFSHNIQPFLHKNRIRIHK</sequence>